<dbReference type="Proteomes" id="UP000245728">
    <property type="component" value="Chromosome"/>
</dbReference>
<sequence>MRLIPVTLTCLLFVSCLFWPSLLIADERFQVQRVQAVEHIIEVRRQGTLAFLREYRRAFKTAGYVKALNVDVGQTFQQGDTLAQLDISELLQQRQRIQARLTFIGNELLRLNRLLDRKLVSPSSVESMQAEHDQLQAQLSELNYNINKSTIKADFDGVVLARQVNQDELVQPGQSALVVTPLRDNWVVEVTVSADERLGLKPGQKHRIYLPALDQEFSAPIRILAQSPITNSQLYRVALALPAKADFVKGLVAEVTFQLQRANVYPIPHQAIIRSHQGQAEIMLSQDDRYKTQKFAVLDMDERYSYLAAQQSTIQVVTNSWIAH</sequence>
<dbReference type="PROSITE" id="PS51257">
    <property type="entry name" value="PROKAR_LIPOPROTEIN"/>
    <property type="match status" value="1"/>
</dbReference>
<comment type="similarity">
    <text evidence="1">Belongs to the membrane fusion protein (MFP) (TC 8.A.1) family.</text>
</comment>
<accession>A0A2S2E203</accession>
<reference evidence="2 3" key="1">
    <citation type="submission" date="2018-05" db="EMBL/GenBank/DDBJ databases">
        <title>Salinimonas sp. HMF8227 Genome sequencing and assembly.</title>
        <authorList>
            <person name="Kang H."/>
            <person name="Kang J."/>
            <person name="Cha I."/>
            <person name="Kim H."/>
            <person name="Joh K."/>
        </authorList>
    </citation>
    <scope>NUCLEOTIDE SEQUENCE [LARGE SCALE GENOMIC DNA]</scope>
    <source>
        <strain evidence="2 3">HMF8227</strain>
    </source>
</reference>
<dbReference type="RefSeq" id="WP_109339301.1">
    <property type="nucleotide sequence ID" value="NZ_CP029347.1"/>
</dbReference>
<dbReference type="GO" id="GO:0015562">
    <property type="term" value="F:efflux transmembrane transporter activity"/>
    <property type="evidence" value="ECO:0007669"/>
    <property type="project" value="TreeGrafter"/>
</dbReference>
<dbReference type="PANTHER" id="PTHR30469">
    <property type="entry name" value="MULTIDRUG RESISTANCE PROTEIN MDTA"/>
    <property type="match status" value="1"/>
</dbReference>
<proteinExistence type="inferred from homology"/>
<gene>
    <name evidence="2" type="ORF">HMF8227_01195</name>
</gene>
<evidence type="ECO:0000313" key="2">
    <source>
        <dbReference type="EMBL" id="AWL11676.1"/>
    </source>
</evidence>
<dbReference type="Gene3D" id="2.40.30.170">
    <property type="match status" value="1"/>
</dbReference>
<dbReference type="PANTHER" id="PTHR30469:SF15">
    <property type="entry name" value="HLYD FAMILY OF SECRETION PROTEINS"/>
    <property type="match status" value="1"/>
</dbReference>
<protein>
    <submittedName>
        <fullName evidence="2">Uncharacterized protein</fullName>
    </submittedName>
</protein>
<evidence type="ECO:0000313" key="3">
    <source>
        <dbReference type="Proteomes" id="UP000245728"/>
    </source>
</evidence>
<name>A0A2S2E203_9ALTE</name>
<dbReference type="Gene3D" id="1.10.287.470">
    <property type="entry name" value="Helix hairpin bin"/>
    <property type="match status" value="1"/>
</dbReference>
<dbReference type="GO" id="GO:1990281">
    <property type="term" value="C:efflux pump complex"/>
    <property type="evidence" value="ECO:0007669"/>
    <property type="project" value="TreeGrafter"/>
</dbReference>
<dbReference type="EMBL" id="CP029347">
    <property type="protein sequence ID" value="AWL11676.1"/>
    <property type="molecule type" value="Genomic_DNA"/>
</dbReference>
<dbReference type="KEGG" id="salh:HMF8227_01195"/>
<keyword evidence="3" id="KW-1185">Reference proteome</keyword>
<dbReference type="NCBIfam" id="TIGR01730">
    <property type="entry name" value="RND_mfp"/>
    <property type="match status" value="1"/>
</dbReference>
<dbReference type="Gene3D" id="2.40.50.100">
    <property type="match status" value="1"/>
</dbReference>
<dbReference type="OrthoDB" id="266524at2"/>
<organism evidence="2 3">
    <name type="scientific">Saliniradius amylolyticus</name>
    <dbReference type="NCBI Taxonomy" id="2183582"/>
    <lineage>
        <taxon>Bacteria</taxon>
        <taxon>Pseudomonadati</taxon>
        <taxon>Pseudomonadota</taxon>
        <taxon>Gammaproteobacteria</taxon>
        <taxon>Alteromonadales</taxon>
        <taxon>Alteromonadaceae</taxon>
        <taxon>Saliniradius</taxon>
    </lineage>
</organism>
<dbReference type="SUPFAM" id="SSF111369">
    <property type="entry name" value="HlyD-like secretion proteins"/>
    <property type="match status" value="1"/>
</dbReference>
<dbReference type="InterPro" id="IPR006143">
    <property type="entry name" value="RND_pump_MFP"/>
</dbReference>
<dbReference type="AlphaFoldDB" id="A0A2S2E203"/>
<evidence type="ECO:0000256" key="1">
    <source>
        <dbReference type="ARBA" id="ARBA00009477"/>
    </source>
</evidence>